<evidence type="ECO:0000259" key="11">
    <source>
        <dbReference type="PROSITE" id="PS50109"/>
    </source>
</evidence>
<evidence type="ECO:0000256" key="4">
    <source>
        <dbReference type="ARBA" id="ARBA00022553"/>
    </source>
</evidence>
<evidence type="ECO:0000313" key="13">
    <source>
        <dbReference type="Proteomes" id="UP000191980"/>
    </source>
</evidence>
<comment type="caution">
    <text evidence="12">The sequence shown here is derived from an EMBL/GenBank/DDBJ whole genome shotgun (WGS) entry which is preliminary data.</text>
</comment>
<dbReference type="CDD" id="cd00082">
    <property type="entry name" value="HisKA"/>
    <property type="match status" value="1"/>
</dbReference>
<comment type="subcellular location">
    <subcellularLocation>
        <location evidence="2">Membrane</location>
    </subcellularLocation>
</comment>
<comment type="catalytic activity">
    <reaction evidence="1">
        <text>ATP + protein L-histidine = ADP + protein N-phospho-L-histidine.</text>
        <dbReference type="EC" id="2.7.13.3"/>
    </reaction>
</comment>
<evidence type="ECO:0000256" key="3">
    <source>
        <dbReference type="ARBA" id="ARBA00012438"/>
    </source>
</evidence>
<evidence type="ECO:0000256" key="9">
    <source>
        <dbReference type="ARBA" id="ARBA00023136"/>
    </source>
</evidence>
<dbReference type="InterPro" id="IPR036890">
    <property type="entry name" value="HATPase_C_sf"/>
</dbReference>
<dbReference type="PANTHER" id="PTHR45436:SF16">
    <property type="entry name" value="HISTIDINE KINASE"/>
    <property type="match status" value="1"/>
</dbReference>
<dbReference type="EMBL" id="LPUF01000002">
    <property type="protein sequence ID" value="OQK16265.1"/>
    <property type="molecule type" value="Genomic_DNA"/>
</dbReference>
<dbReference type="SUPFAM" id="SSF55874">
    <property type="entry name" value="ATPase domain of HSP90 chaperone/DNA topoisomerase II/histidine kinase"/>
    <property type="match status" value="1"/>
</dbReference>
<evidence type="ECO:0000256" key="5">
    <source>
        <dbReference type="ARBA" id="ARBA00022679"/>
    </source>
</evidence>
<dbReference type="Pfam" id="PF00512">
    <property type="entry name" value="HisKA"/>
    <property type="match status" value="1"/>
</dbReference>
<reference evidence="12 13" key="1">
    <citation type="submission" date="2015-12" db="EMBL/GenBank/DDBJ databases">
        <authorList>
            <person name="Shamseldin A."/>
            <person name="Moawad H."/>
            <person name="Abd El-Rahim W.M."/>
            <person name="Sadowsky M.J."/>
        </authorList>
    </citation>
    <scope>NUCLEOTIDE SEQUENCE [LARGE SCALE GENOMIC DNA]</scope>
    <source>
        <strain evidence="12 13">WF1</strain>
    </source>
</reference>
<dbReference type="PRINTS" id="PR00344">
    <property type="entry name" value="BCTRLSENSOR"/>
</dbReference>
<feature type="transmembrane region" description="Helical" evidence="10">
    <location>
        <begin position="12"/>
        <end position="33"/>
    </location>
</feature>
<dbReference type="InterPro" id="IPR036097">
    <property type="entry name" value="HisK_dim/P_sf"/>
</dbReference>
<dbReference type="RefSeq" id="WP_080523643.1">
    <property type="nucleotide sequence ID" value="NZ_LPUF01000002.1"/>
</dbReference>
<dbReference type="EC" id="2.7.13.3" evidence="3"/>
<dbReference type="InterPro" id="IPR050428">
    <property type="entry name" value="TCS_sensor_his_kinase"/>
</dbReference>
<gene>
    <name evidence="12" type="ORF">AU255_14325</name>
</gene>
<keyword evidence="6 10" id="KW-0812">Transmembrane</keyword>
<dbReference type="InterPro" id="IPR003661">
    <property type="entry name" value="HisK_dim/P_dom"/>
</dbReference>
<evidence type="ECO:0000256" key="10">
    <source>
        <dbReference type="SAM" id="Phobius"/>
    </source>
</evidence>
<evidence type="ECO:0000256" key="1">
    <source>
        <dbReference type="ARBA" id="ARBA00000085"/>
    </source>
</evidence>
<dbReference type="GO" id="GO:0000155">
    <property type="term" value="F:phosphorelay sensor kinase activity"/>
    <property type="evidence" value="ECO:0007669"/>
    <property type="project" value="InterPro"/>
</dbReference>
<dbReference type="OrthoDB" id="9121563at2"/>
<keyword evidence="4" id="KW-0597">Phosphoprotein</keyword>
<evidence type="ECO:0000256" key="8">
    <source>
        <dbReference type="ARBA" id="ARBA00022989"/>
    </source>
</evidence>
<dbReference type="SMART" id="SM00388">
    <property type="entry name" value="HisKA"/>
    <property type="match status" value="1"/>
</dbReference>
<dbReference type="InterPro" id="IPR004358">
    <property type="entry name" value="Sig_transdc_His_kin-like_C"/>
</dbReference>
<evidence type="ECO:0000313" key="12">
    <source>
        <dbReference type="EMBL" id="OQK16265.1"/>
    </source>
</evidence>
<organism evidence="12 13">
    <name type="scientific">Methyloprofundus sedimenti</name>
    <dbReference type="NCBI Taxonomy" id="1420851"/>
    <lineage>
        <taxon>Bacteria</taxon>
        <taxon>Pseudomonadati</taxon>
        <taxon>Pseudomonadota</taxon>
        <taxon>Gammaproteobacteria</taxon>
        <taxon>Methylococcales</taxon>
        <taxon>Methylococcaceae</taxon>
        <taxon>Methyloprofundus</taxon>
    </lineage>
</organism>
<dbReference type="SMART" id="SM00387">
    <property type="entry name" value="HATPase_c"/>
    <property type="match status" value="1"/>
</dbReference>
<dbReference type="Gene3D" id="3.30.565.10">
    <property type="entry name" value="Histidine kinase-like ATPase, C-terminal domain"/>
    <property type="match status" value="1"/>
</dbReference>
<name>A0A1V8M3X5_9GAMM</name>
<protein>
    <recommendedName>
        <fullName evidence="3">histidine kinase</fullName>
        <ecNumber evidence="3">2.7.13.3</ecNumber>
    </recommendedName>
</protein>
<keyword evidence="5" id="KW-0808">Transferase</keyword>
<dbReference type="InterPro" id="IPR003594">
    <property type="entry name" value="HATPase_dom"/>
</dbReference>
<keyword evidence="7 12" id="KW-0418">Kinase</keyword>
<keyword evidence="8 10" id="KW-1133">Transmembrane helix</keyword>
<evidence type="ECO:0000256" key="2">
    <source>
        <dbReference type="ARBA" id="ARBA00004370"/>
    </source>
</evidence>
<proteinExistence type="predicted"/>
<keyword evidence="13" id="KW-1185">Reference proteome</keyword>
<dbReference type="Proteomes" id="UP000191980">
    <property type="component" value="Unassembled WGS sequence"/>
</dbReference>
<feature type="domain" description="Histidine kinase" evidence="11">
    <location>
        <begin position="222"/>
        <end position="427"/>
    </location>
</feature>
<sequence>MSKNGLQYKLIKVFLLQIILISAATLFGVFAAAKVVEDVLLQSALEGEAAYFWKLYQHDTDYPRPNTLNMTGYLAVGADFSEVPEALRHLQPGYTRVDFAGRQPIVYVEDLNAARLFLVFDEEQVANLAFYFGIVPLSLVLILIYLFAWLAYRQTHQAISPIIKLARQVEQFNFREQSLDKLDLTSLPESADSEVLTLIDALIHFTQKIDAFIERERNFTRDASHELRTPLAVIKSSLALLEKRTDFLPNENKAVVLIARTVRDMESLIETLLLLAREESSPLPEENIIVNDLLKTLIEQLQRTINKPQIQIIIEENQLLVIKAPEKVLSILLTNILKNAFSYTEKGQILISIDTLQLNICDSGVGIPADKLQKVFDSFYRVSCDNKGHGLGLAIVKRLCDRFGWSLKVHSKLNEGTCVSVIFSGNRKNS</sequence>
<dbReference type="AlphaFoldDB" id="A0A1V8M3X5"/>
<dbReference type="InterPro" id="IPR005467">
    <property type="entry name" value="His_kinase_dom"/>
</dbReference>
<feature type="transmembrane region" description="Helical" evidence="10">
    <location>
        <begin position="128"/>
        <end position="152"/>
    </location>
</feature>
<dbReference type="Gene3D" id="1.10.287.130">
    <property type="match status" value="1"/>
</dbReference>
<dbReference type="CDD" id="cd00075">
    <property type="entry name" value="HATPase"/>
    <property type="match status" value="1"/>
</dbReference>
<accession>A0A1V8M3X5</accession>
<dbReference type="GO" id="GO:0005886">
    <property type="term" value="C:plasma membrane"/>
    <property type="evidence" value="ECO:0007669"/>
    <property type="project" value="TreeGrafter"/>
</dbReference>
<dbReference type="SUPFAM" id="SSF47384">
    <property type="entry name" value="Homodimeric domain of signal transducing histidine kinase"/>
    <property type="match status" value="1"/>
</dbReference>
<keyword evidence="9 10" id="KW-0472">Membrane</keyword>
<dbReference type="PANTHER" id="PTHR45436">
    <property type="entry name" value="SENSOR HISTIDINE KINASE YKOH"/>
    <property type="match status" value="1"/>
</dbReference>
<evidence type="ECO:0000256" key="6">
    <source>
        <dbReference type="ARBA" id="ARBA00022692"/>
    </source>
</evidence>
<dbReference type="STRING" id="1420851.AU255_14325"/>
<dbReference type="PROSITE" id="PS50109">
    <property type="entry name" value="HIS_KIN"/>
    <property type="match status" value="1"/>
</dbReference>
<evidence type="ECO:0000256" key="7">
    <source>
        <dbReference type="ARBA" id="ARBA00022777"/>
    </source>
</evidence>
<dbReference type="Pfam" id="PF02518">
    <property type="entry name" value="HATPase_c"/>
    <property type="match status" value="1"/>
</dbReference>